<reference evidence="7" key="1">
    <citation type="submission" date="2020-11" db="EMBL/GenBank/DDBJ databases">
        <title>Sequencing the genomes of 1000 actinobacteria strains.</title>
        <authorList>
            <person name="Klenk H.-P."/>
        </authorList>
    </citation>
    <scope>NUCLEOTIDE SEQUENCE</scope>
    <source>
        <strain evidence="7">DSM 45632</strain>
    </source>
</reference>
<evidence type="ECO:0000313" key="7">
    <source>
        <dbReference type="EMBL" id="MBG6122963.1"/>
    </source>
</evidence>
<proteinExistence type="predicted"/>
<dbReference type="Gene3D" id="3.40.630.30">
    <property type="match status" value="1"/>
</dbReference>
<feature type="domain" description="N-acetyltransferase" evidence="6">
    <location>
        <begin position="1"/>
        <end position="151"/>
    </location>
</feature>
<dbReference type="PROSITE" id="PS51186">
    <property type="entry name" value="GNAT"/>
    <property type="match status" value="1"/>
</dbReference>
<keyword evidence="4" id="KW-0012">Acyltransferase</keyword>
<dbReference type="CDD" id="cd04301">
    <property type="entry name" value="NAT_SF"/>
    <property type="match status" value="1"/>
</dbReference>
<comment type="caution">
    <text evidence="7">The sequence shown here is derived from an EMBL/GenBank/DDBJ whole genome shotgun (WGS) entry which is preliminary data.</text>
</comment>
<dbReference type="Pfam" id="PF00583">
    <property type="entry name" value="Acetyltransf_1"/>
    <property type="match status" value="1"/>
</dbReference>
<evidence type="ECO:0000256" key="5">
    <source>
        <dbReference type="ARBA" id="ARBA00049880"/>
    </source>
</evidence>
<protein>
    <submittedName>
        <fullName evidence="7">GNAT superfamily N-acetyltransferase</fullName>
    </submittedName>
</protein>
<keyword evidence="1" id="KW-0678">Repressor</keyword>
<dbReference type="EMBL" id="JADOUE010000001">
    <property type="protein sequence ID" value="MBG6122963.1"/>
    <property type="molecule type" value="Genomic_DNA"/>
</dbReference>
<dbReference type="InterPro" id="IPR000182">
    <property type="entry name" value="GNAT_dom"/>
</dbReference>
<dbReference type="RefSeq" id="WP_196825269.1">
    <property type="nucleotide sequence ID" value="NZ_CP046980.1"/>
</dbReference>
<evidence type="ECO:0000256" key="3">
    <source>
        <dbReference type="ARBA" id="ARBA00022679"/>
    </source>
</evidence>
<name>A0A931E2B6_9CORY</name>
<dbReference type="Proteomes" id="UP000658613">
    <property type="component" value="Unassembled WGS sequence"/>
</dbReference>
<gene>
    <name evidence="7" type="ORF">IW254_001932</name>
</gene>
<keyword evidence="2" id="KW-1277">Toxin-antitoxin system</keyword>
<dbReference type="InterPro" id="IPR016181">
    <property type="entry name" value="Acyl_CoA_acyltransferase"/>
</dbReference>
<dbReference type="SUPFAM" id="SSF55729">
    <property type="entry name" value="Acyl-CoA N-acyltransferases (Nat)"/>
    <property type="match status" value="1"/>
</dbReference>
<evidence type="ECO:0000259" key="6">
    <source>
        <dbReference type="PROSITE" id="PS51186"/>
    </source>
</evidence>
<evidence type="ECO:0000256" key="1">
    <source>
        <dbReference type="ARBA" id="ARBA00022491"/>
    </source>
</evidence>
<evidence type="ECO:0000256" key="4">
    <source>
        <dbReference type="ARBA" id="ARBA00023315"/>
    </source>
</evidence>
<keyword evidence="3" id="KW-0808">Transferase</keyword>
<dbReference type="PANTHER" id="PTHR36449">
    <property type="entry name" value="ACETYLTRANSFERASE-RELATED"/>
    <property type="match status" value="1"/>
</dbReference>
<evidence type="ECO:0000256" key="2">
    <source>
        <dbReference type="ARBA" id="ARBA00022649"/>
    </source>
</evidence>
<dbReference type="PANTHER" id="PTHR36449:SF1">
    <property type="entry name" value="ACETYLTRANSFERASE"/>
    <property type="match status" value="1"/>
</dbReference>
<dbReference type="AlphaFoldDB" id="A0A931E2B6"/>
<accession>A0A931E2B6</accession>
<sequence length="151" mass="16743">MLDKKDNSRNFCSGIDELDLWLRRFAWKNQKAKNSVTYVSTVNDEVVGYYCLSAGSVLKDELPTGLPGGNRPIMTPVIILGRFAVDKRAQGKGLGTALLRDAIVRAESASTTIGAMGLVIHRYNETAKQFYLNKSEFLEFPGQPLHLLLPL</sequence>
<keyword evidence="8" id="KW-1185">Reference proteome</keyword>
<dbReference type="GO" id="GO:0016747">
    <property type="term" value="F:acyltransferase activity, transferring groups other than amino-acyl groups"/>
    <property type="evidence" value="ECO:0007669"/>
    <property type="project" value="InterPro"/>
</dbReference>
<organism evidence="7 8">
    <name type="scientific">Corynebacterium aquatimens</name>
    <dbReference type="NCBI Taxonomy" id="1190508"/>
    <lineage>
        <taxon>Bacteria</taxon>
        <taxon>Bacillati</taxon>
        <taxon>Actinomycetota</taxon>
        <taxon>Actinomycetes</taxon>
        <taxon>Mycobacteriales</taxon>
        <taxon>Corynebacteriaceae</taxon>
        <taxon>Corynebacterium</taxon>
    </lineage>
</organism>
<comment type="catalytic activity">
    <reaction evidence="5">
        <text>glycyl-tRNA(Gly) + acetyl-CoA = N-acetylglycyl-tRNA(Gly) + CoA + H(+)</text>
        <dbReference type="Rhea" id="RHEA:81867"/>
        <dbReference type="Rhea" id="RHEA-COMP:9683"/>
        <dbReference type="Rhea" id="RHEA-COMP:19766"/>
        <dbReference type="ChEBI" id="CHEBI:15378"/>
        <dbReference type="ChEBI" id="CHEBI:57287"/>
        <dbReference type="ChEBI" id="CHEBI:57288"/>
        <dbReference type="ChEBI" id="CHEBI:78522"/>
        <dbReference type="ChEBI" id="CHEBI:232036"/>
    </reaction>
</comment>
<evidence type="ECO:0000313" key="8">
    <source>
        <dbReference type="Proteomes" id="UP000658613"/>
    </source>
</evidence>